<reference evidence="14 15" key="1">
    <citation type="journal article" date="2024" name="Appl. Environ. Microbiol.">
        <title>Pontiella agarivorans sp. nov., a novel marine anaerobic bacterium capable of degrading macroalgal polysaccharides and fixing nitrogen.</title>
        <authorList>
            <person name="Liu N."/>
            <person name="Kivenson V."/>
            <person name="Peng X."/>
            <person name="Cui Z."/>
            <person name="Lankiewicz T.S."/>
            <person name="Gosselin K.M."/>
            <person name="English C.J."/>
            <person name="Blair E.M."/>
            <person name="O'Malley M.A."/>
            <person name="Valentine D.L."/>
        </authorList>
    </citation>
    <scope>NUCLEOTIDE SEQUENCE [LARGE SCALE GENOMIC DNA]</scope>
    <source>
        <strain evidence="14 15">NLcol2</strain>
    </source>
</reference>
<dbReference type="EMBL" id="JARVCO010000007">
    <property type="protein sequence ID" value="MDZ8117996.1"/>
    <property type="molecule type" value="Genomic_DNA"/>
</dbReference>
<dbReference type="InterPro" id="IPR015866">
    <property type="entry name" value="Ser-tRNA-synth_1_N"/>
</dbReference>
<dbReference type="PANTHER" id="PTHR43697:SF1">
    <property type="entry name" value="SERINE--TRNA LIGASE"/>
    <property type="match status" value="1"/>
</dbReference>
<dbReference type="EC" id="6.1.1.11" evidence="12"/>
<comment type="similarity">
    <text evidence="3 12">Belongs to the class-II aminoacyl-tRNA synthetase family. Type-1 seryl-tRNA synthetase subfamily.</text>
</comment>
<feature type="binding site" evidence="12">
    <location>
        <begin position="230"/>
        <end position="232"/>
    </location>
    <ligand>
        <name>L-serine</name>
        <dbReference type="ChEBI" id="CHEBI:33384"/>
    </ligand>
</feature>
<dbReference type="PRINTS" id="PR00981">
    <property type="entry name" value="TRNASYNTHSER"/>
</dbReference>
<dbReference type="SUPFAM" id="SSF46589">
    <property type="entry name" value="tRNA-binding arm"/>
    <property type="match status" value="1"/>
</dbReference>
<keyword evidence="15" id="KW-1185">Reference proteome</keyword>
<feature type="binding site" evidence="12">
    <location>
        <position position="283"/>
    </location>
    <ligand>
        <name>L-serine</name>
        <dbReference type="ChEBI" id="CHEBI:33384"/>
    </ligand>
</feature>
<keyword evidence="4 12" id="KW-0963">Cytoplasm</keyword>
<dbReference type="InterPro" id="IPR045864">
    <property type="entry name" value="aa-tRNA-synth_II/BPL/LPL"/>
</dbReference>
<dbReference type="HAMAP" id="MF_00176">
    <property type="entry name" value="Ser_tRNA_synth_type1"/>
    <property type="match status" value="1"/>
</dbReference>
<comment type="subcellular location">
    <subcellularLocation>
        <location evidence="1 12">Cytoplasm</location>
    </subcellularLocation>
</comment>
<dbReference type="Proteomes" id="UP001290861">
    <property type="component" value="Unassembled WGS sequence"/>
</dbReference>
<evidence type="ECO:0000313" key="14">
    <source>
        <dbReference type="EMBL" id="MDZ8117996.1"/>
    </source>
</evidence>
<keyword evidence="8 12" id="KW-0648">Protein biosynthesis</keyword>
<dbReference type="SUPFAM" id="SSF55681">
    <property type="entry name" value="Class II aaRS and biotin synthetases"/>
    <property type="match status" value="1"/>
</dbReference>
<comment type="catalytic activity">
    <reaction evidence="10 12">
        <text>tRNA(Sec) + L-serine + ATP = L-seryl-tRNA(Sec) + AMP + diphosphate + H(+)</text>
        <dbReference type="Rhea" id="RHEA:42580"/>
        <dbReference type="Rhea" id="RHEA-COMP:9742"/>
        <dbReference type="Rhea" id="RHEA-COMP:10128"/>
        <dbReference type="ChEBI" id="CHEBI:15378"/>
        <dbReference type="ChEBI" id="CHEBI:30616"/>
        <dbReference type="ChEBI" id="CHEBI:33019"/>
        <dbReference type="ChEBI" id="CHEBI:33384"/>
        <dbReference type="ChEBI" id="CHEBI:78442"/>
        <dbReference type="ChEBI" id="CHEBI:78533"/>
        <dbReference type="ChEBI" id="CHEBI:456215"/>
        <dbReference type="EC" id="6.1.1.11"/>
    </reaction>
</comment>
<dbReference type="Gene3D" id="3.30.930.10">
    <property type="entry name" value="Bira Bifunctional Protein, Domain 2"/>
    <property type="match status" value="1"/>
</dbReference>
<dbReference type="PANTHER" id="PTHR43697">
    <property type="entry name" value="SERYL-TRNA SYNTHETASE"/>
    <property type="match status" value="1"/>
</dbReference>
<dbReference type="PROSITE" id="PS50862">
    <property type="entry name" value="AA_TRNA_LIGASE_II"/>
    <property type="match status" value="1"/>
</dbReference>
<keyword evidence="7 12" id="KW-0067">ATP-binding</keyword>
<organism evidence="14 15">
    <name type="scientific">Pontiella agarivorans</name>
    <dbReference type="NCBI Taxonomy" id="3038953"/>
    <lineage>
        <taxon>Bacteria</taxon>
        <taxon>Pseudomonadati</taxon>
        <taxon>Kiritimatiellota</taxon>
        <taxon>Kiritimatiellia</taxon>
        <taxon>Kiritimatiellales</taxon>
        <taxon>Pontiellaceae</taxon>
        <taxon>Pontiella</taxon>
    </lineage>
</organism>
<dbReference type="PIRSF" id="PIRSF001529">
    <property type="entry name" value="Ser-tRNA-synth_IIa"/>
    <property type="match status" value="1"/>
</dbReference>
<evidence type="ECO:0000256" key="4">
    <source>
        <dbReference type="ARBA" id="ARBA00022490"/>
    </source>
</evidence>
<dbReference type="NCBIfam" id="TIGR00414">
    <property type="entry name" value="serS"/>
    <property type="match status" value="1"/>
</dbReference>
<dbReference type="InterPro" id="IPR006195">
    <property type="entry name" value="aa-tRNA-synth_II"/>
</dbReference>
<feature type="domain" description="Aminoacyl-transfer RNA synthetases class-II family profile" evidence="13">
    <location>
        <begin position="169"/>
        <end position="407"/>
    </location>
</feature>
<evidence type="ECO:0000256" key="12">
    <source>
        <dbReference type="HAMAP-Rule" id="MF_00176"/>
    </source>
</evidence>
<dbReference type="Pfam" id="PF02403">
    <property type="entry name" value="Seryl_tRNA_N"/>
    <property type="match status" value="1"/>
</dbReference>
<dbReference type="RefSeq" id="WP_322607796.1">
    <property type="nucleotide sequence ID" value="NZ_JARVCO010000007.1"/>
</dbReference>
<dbReference type="InterPro" id="IPR042103">
    <property type="entry name" value="SerRS_1_N_sf"/>
</dbReference>
<dbReference type="GO" id="GO:0004828">
    <property type="term" value="F:serine-tRNA ligase activity"/>
    <property type="evidence" value="ECO:0007669"/>
    <property type="project" value="UniProtKB-EC"/>
</dbReference>
<evidence type="ECO:0000313" key="15">
    <source>
        <dbReference type="Proteomes" id="UP001290861"/>
    </source>
</evidence>
<keyword evidence="6 12" id="KW-0547">Nucleotide-binding</keyword>
<dbReference type="CDD" id="cd00770">
    <property type="entry name" value="SerRS_core"/>
    <property type="match status" value="1"/>
</dbReference>
<dbReference type="Pfam" id="PF00587">
    <property type="entry name" value="tRNA-synt_2b"/>
    <property type="match status" value="1"/>
</dbReference>
<evidence type="ECO:0000259" key="13">
    <source>
        <dbReference type="PROSITE" id="PS50862"/>
    </source>
</evidence>
<feature type="binding site" evidence="12">
    <location>
        <position position="382"/>
    </location>
    <ligand>
        <name>L-serine</name>
        <dbReference type="ChEBI" id="CHEBI:33384"/>
    </ligand>
</feature>
<evidence type="ECO:0000256" key="6">
    <source>
        <dbReference type="ARBA" id="ARBA00022741"/>
    </source>
</evidence>
<comment type="domain">
    <text evidence="12">Consists of two distinct domains, a catalytic core and a N-terminal extension that is involved in tRNA binding.</text>
</comment>
<dbReference type="InterPro" id="IPR010978">
    <property type="entry name" value="tRNA-bd_arm"/>
</dbReference>
<gene>
    <name evidence="12 14" type="primary">serS</name>
    <name evidence="14" type="ORF">P9H32_05090</name>
</gene>
<comment type="pathway">
    <text evidence="2 12">Aminoacyl-tRNA biosynthesis; selenocysteinyl-tRNA(Sec) biosynthesis; L-seryl-tRNA(Sec) from L-serine and tRNA(Sec): step 1/1.</text>
</comment>
<keyword evidence="9 12" id="KW-0030">Aminoacyl-tRNA synthetase</keyword>
<evidence type="ECO:0000256" key="3">
    <source>
        <dbReference type="ARBA" id="ARBA00010728"/>
    </source>
</evidence>
<dbReference type="InterPro" id="IPR002317">
    <property type="entry name" value="Ser-tRNA-ligase_type_1"/>
</dbReference>
<feature type="binding site" evidence="12">
    <location>
        <position position="276"/>
    </location>
    <ligand>
        <name>ATP</name>
        <dbReference type="ChEBI" id="CHEBI:30616"/>
    </ligand>
</feature>
<sequence>MLDIRFIRENADAVKAAMKNRKADVDVDAVLTLDARRREIVGEVETLKAERNKISKSIGLMIKEGKDPEAVKTQVREMGDKISAFDEELRDVEAKLKEGLLYIPNMPSDTTPIGESEDDNPVIRTWGEKVELGFEPKAHWDLGAELGLFDLERGAKLSGSGFPLFTGKGAKLERALIQFMLDLHTEEHGYTEVAPPFMCNAETMTGTGQLPKFAEDMYSVPLDGLYPIPTAEVPVTNMYAQEILDRELPICHTAYTPCFRREAGSAGKDTRGLLRVHQFDKVEMVKFTTPETSEEEHEKLTADAERVLQKLGLHYRVIELCTADIGFSAAKCYDIELWAPAQDKWLEVSSCSNFKDYQARRANIRFRDENGKPQFVHTLNGSGVALPRLVIAIMENYQNEDGSIDLPEAIQPYMGGLKKLEK</sequence>
<dbReference type="InterPro" id="IPR033729">
    <property type="entry name" value="SerRS_core"/>
</dbReference>
<evidence type="ECO:0000256" key="5">
    <source>
        <dbReference type="ARBA" id="ARBA00022598"/>
    </source>
</evidence>
<comment type="catalytic activity">
    <reaction evidence="11 12">
        <text>tRNA(Ser) + L-serine + ATP = L-seryl-tRNA(Ser) + AMP + diphosphate + H(+)</text>
        <dbReference type="Rhea" id="RHEA:12292"/>
        <dbReference type="Rhea" id="RHEA-COMP:9669"/>
        <dbReference type="Rhea" id="RHEA-COMP:9703"/>
        <dbReference type="ChEBI" id="CHEBI:15378"/>
        <dbReference type="ChEBI" id="CHEBI:30616"/>
        <dbReference type="ChEBI" id="CHEBI:33019"/>
        <dbReference type="ChEBI" id="CHEBI:33384"/>
        <dbReference type="ChEBI" id="CHEBI:78442"/>
        <dbReference type="ChEBI" id="CHEBI:78533"/>
        <dbReference type="ChEBI" id="CHEBI:456215"/>
        <dbReference type="EC" id="6.1.1.11"/>
    </reaction>
</comment>
<feature type="binding site" evidence="12">
    <location>
        <begin position="347"/>
        <end position="350"/>
    </location>
    <ligand>
        <name>ATP</name>
        <dbReference type="ChEBI" id="CHEBI:30616"/>
    </ligand>
</feature>
<proteinExistence type="inferred from homology"/>
<comment type="caution">
    <text evidence="14">The sequence shown here is derived from an EMBL/GenBank/DDBJ whole genome shotgun (WGS) entry which is preliminary data.</text>
</comment>
<evidence type="ECO:0000256" key="1">
    <source>
        <dbReference type="ARBA" id="ARBA00004496"/>
    </source>
</evidence>
<comment type="subunit">
    <text evidence="12">Homodimer. The tRNA molecule binds across the dimer.</text>
</comment>
<evidence type="ECO:0000256" key="10">
    <source>
        <dbReference type="ARBA" id="ARBA00047929"/>
    </source>
</evidence>
<name>A0ABU5MUV4_9BACT</name>
<comment type="function">
    <text evidence="12">Catalyzes the attachment of serine to tRNA(Ser). Is also able to aminoacylate tRNA(Sec) with serine, to form the misacylated tRNA L-seryl-tRNA(Sec), which will be further converted into selenocysteinyl-tRNA(Sec).</text>
</comment>
<keyword evidence="5 12" id="KW-0436">Ligase</keyword>
<protein>
    <recommendedName>
        <fullName evidence="12">Serine--tRNA ligase</fullName>
        <ecNumber evidence="12">6.1.1.11</ecNumber>
    </recommendedName>
    <alternativeName>
        <fullName evidence="12">Seryl-tRNA synthetase</fullName>
        <shortName evidence="12">SerRS</shortName>
    </alternativeName>
    <alternativeName>
        <fullName evidence="12">Seryl-tRNA(Ser/Sec) synthetase</fullName>
    </alternativeName>
</protein>
<feature type="binding site" evidence="12">
    <location>
        <begin position="260"/>
        <end position="262"/>
    </location>
    <ligand>
        <name>ATP</name>
        <dbReference type="ChEBI" id="CHEBI:30616"/>
    </ligand>
</feature>
<dbReference type="InterPro" id="IPR002314">
    <property type="entry name" value="aa-tRNA-synt_IIb"/>
</dbReference>
<accession>A0ABU5MUV4</accession>
<dbReference type="Gene3D" id="1.10.287.40">
    <property type="entry name" value="Serine-tRNA synthetase, tRNA binding domain"/>
    <property type="match status" value="1"/>
</dbReference>
<evidence type="ECO:0000256" key="11">
    <source>
        <dbReference type="ARBA" id="ARBA00048823"/>
    </source>
</evidence>
<evidence type="ECO:0000256" key="8">
    <source>
        <dbReference type="ARBA" id="ARBA00022917"/>
    </source>
</evidence>
<evidence type="ECO:0000256" key="7">
    <source>
        <dbReference type="ARBA" id="ARBA00022840"/>
    </source>
</evidence>
<evidence type="ECO:0000256" key="9">
    <source>
        <dbReference type="ARBA" id="ARBA00023146"/>
    </source>
</evidence>
<evidence type="ECO:0000256" key="2">
    <source>
        <dbReference type="ARBA" id="ARBA00005045"/>
    </source>
</evidence>